<accession>A0A2G8K0F9</accession>
<evidence type="ECO:0000313" key="3">
    <source>
        <dbReference type="EMBL" id="PIK41501.1"/>
    </source>
</evidence>
<feature type="compositionally biased region" description="Basic and acidic residues" evidence="1">
    <location>
        <begin position="148"/>
        <end position="161"/>
    </location>
</feature>
<feature type="region of interest" description="Disordered" evidence="1">
    <location>
        <begin position="139"/>
        <end position="224"/>
    </location>
</feature>
<keyword evidence="2" id="KW-0812">Transmembrane</keyword>
<feature type="compositionally biased region" description="Basic and acidic residues" evidence="1">
    <location>
        <begin position="196"/>
        <end position="209"/>
    </location>
</feature>
<keyword evidence="2" id="KW-1133">Transmembrane helix</keyword>
<keyword evidence="2" id="KW-0472">Membrane</keyword>
<name>A0A2G8K0F9_STIJA</name>
<dbReference type="AlphaFoldDB" id="A0A2G8K0F9"/>
<feature type="transmembrane region" description="Helical" evidence="2">
    <location>
        <begin position="105"/>
        <end position="126"/>
    </location>
</feature>
<evidence type="ECO:0000313" key="4">
    <source>
        <dbReference type="Proteomes" id="UP000230750"/>
    </source>
</evidence>
<proteinExistence type="predicted"/>
<protein>
    <submittedName>
        <fullName evidence="3">Uncharacterized protein</fullName>
    </submittedName>
</protein>
<organism evidence="3 4">
    <name type="scientific">Stichopus japonicus</name>
    <name type="common">Sea cucumber</name>
    <dbReference type="NCBI Taxonomy" id="307972"/>
    <lineage>
        <taxon>Eukaryota</taxon>
        <taxon>Metazoa</taxon>
        <taxon>Echinodermata</taxon>
        <taxon>Eleutherozoa</taxon>
        <taxon>Echinozoa</taxon>
        <taxon>Holothuroidea</taxon>
        <taxon>Aspidochirotacea</taxon>
        <taxon>Aspidochirotida</taxon>
        <taxon>Stichopodidae</taxon>
        <taxon>Apostichopus</taxon>
    </lineage>
</organism>
<dbReference type="Proteomes" id="UP000230750">
    <property type="component" value="Unassembled WGS sequence"/>
</dbReference>
<dbReference type="EMBL" id="MRZV01001013">
    <property type="protein sequence ID" value="PIK41501.1"/>
    <property type="molecule type" value="Genomic_DNA"/>
</dbReference>
<evidence type="ECO:0000256" key="2">
    <source>
        <dbReference type="SAM" id="Phobius"/>
    </source>
</evidence>
<reference evidence="3 4" key="1">
    <citation type="journal article" date="2017" name="PLoS Biol.">
        <title>The sea cucumber genome provides insights into morphological evolution and visceral regeneration.</title>
        <authorList>
            <person name="Zhang X."/>
            <person name="Sun L."/>
            <person name="Yuan J."/>
            <person name="Sun Y."/>
            <person name="Gao Y."/>
            <person name="Zhang L."/>
            <person name="Li S."/>
            <person name="Dai H."/>
            <person name="Hamel J.F."/>
            <person name="Liu C."/>
            <person name="Yu Y."/>
            <person name="Liu S."/>
            <person name="Lin W."/>
            <person name="Guo K."/>
            <person name="Jin S."/>
            <person name="Xu P."/>
            <person name="Storey K.B."/>
            <person name="Huan P."/>
            <person name="Zhang T."/>
            <person name="Zhou Y."/>
            <person name="Zhang J."/>
            <person name="Lin C."/>
            <person name="Li X."/>
            <person name="Xing L."/>
            <person name="Huo D."/>
            <person name="Sun M."/>
            <person name="Wang L."/>
            <person name="Mercier A."/>
            <person name="Li F."/>
            <person name="Yang H."/>
            <person name="Xiang J."/>
        </authorList>
    </citation>
    <scope>NUCLEOTIDE SEQUENCE [LARGE SCALE GENOMIC DNA]</scope>
    <source>
        <strain evidence="3">Shaxun</strain>
        <tissue evidence="3">Muscle</tissue>
    </source>
</reference>
<sequence length="224" mass="25229">MVRSPNPAPGQTTVNCENHVSVLYSDTDRETDVDFVLVQESGDNLEVYTWVWEPTSPGTGIEQDVIKTALDDKQETIKEIMDDPTFDFTTELPEEYPITSQGLEAWSIALIIAATIVLLIAIVGYFEFKSRRKESNYLEAGDKEDEEGQRHDSDNTPREAEEGAVSQNGSPDAQATLGQTPTETNNEYEDLQDIPLQEKKDKEENDRGMLNKAYENEVDEFTKL</sequence>
<evidence type="ECO:0000256" key="1">
    <source>
        <dbReference type="SAM" id="MobiDB-lite"/>
    </source>
</evidence>
<keyword evidence="4" id="KW-1185">Reference proteome</keyword>
<feature type="compositionally biased region" description="Polar residues" evidence="1">
    <location>
        <begin position="165"/>
        <end position="185"/>
    </location>
</feature>
<comment type="caution">
    <text evidence="3">The sequence shown here is derived from an EMBL/GenBank/DDBJ whole genome shotgun (WGS) entry which is preliminary data.</text>
</comment>
<gene>
    <name evidence="3" type="ORF">BSL78_21631</name>
</gene>